<gene>
    <name evidence="6" type="primary">hipA_3</name>
    <name evidence="6" type="ORF">PFRI_35080</name>
</gene>
<dbReference type="PANTHER" id="PTHR37419">
    <property type="entry name" value="SERINE/THREONINE-PROTEIN KINASE TOXIN HIPA"/>
    <property type="match status" value="1"/>
</dbReference>
<dbReference type="GO" id="GO:0005829">
    <property type="term" value="C:cytosol"/>
    <property type="evidence" value="ECO:0007669"/>
    <property type="project" value="TreeGrafter"/>
</dbReference>
<proteinExistence type="inferred from homology"/>
<feature type="domain" description="HipA-like C-terminal" evidence="4">
    <location>
        <begin position="145"/>
        <end position="383"/>
    </location>
</feature>
<evidence type="ECO:0000259" key="5">
    <source>
        <dbReference type="Pfam" id="PF13657"/>
    </source>
</evidence>
<name>A0A1L9NSQ3_9RHOB</name>
<keyword evidence="3 6" id="KW-0418">Kinase</keyword>
<evidence type="ECO:0000259" key="4">
    <source>
        <dbReference type="Pfam" id="PF07804"/>
    </source>
</evidence>
<dbReference type="InterPro" id="IPR017508">
    <property type="entry name" value="HipA_N1"/>
</dbReference>
<feature type="domain" description="HipA N-terminal subdomain 1" evidence="5">
    <location>
        <begin position="11"/>
        <end position="115"/>
    </location>
</feature>
<dbReference type="Pfam" id="PF07804">
    <property type="entry name" value="HipA_C"/>
    <property type="match status" value="1"/>
</dbReference>
<dbReference type="GO" id="GO:0004674">
    <property type="term" value="F:protein serine/threonine kinase activity"/>
    <property type="evidence" value="ECO:0007669"/>
    <property type="project" value="UniProtKB-EC"/>
</dbReference>
<dbReference type="Gene3D" id="1.10.1070.20">
    <property type="match status" value="1"/>
</dbReference>
<keyword evidence="7" id="KW-1185">Reference proteome</keyword>
<evidence type="ECO:0000256" key="3">
    <source>
        <dbReference type="ARBA" id="ARBA00022777"/>
    </source>
</evidence>
<dbReference type="NCBIfam" id="TIGR03071">
    <property type="entry name" value="couple_hipA"/>
    <property type="match status" value="1"/>
</dbReference>
<organism evidence="6 7">
    <name type="scientific">Planktotalea frisia</name>
    <dbReference type="NCBI Taxonomy" id="696762"/>
    <lineage>
        <taxon>Bacteria</taxon>
        <taxon>Pseudomonadati</taxon>
        <taxon>Pseudomonadota</taxon>
        <taxon>Alphaproteobacteria</taxon>
        <taxon>Rhodobacterales</taxon>
        <taxon>Paracoccaceae</taxon>
        <taxon>Planktotalea</taxon>
    </lineage>
</organism>
<comment type="caution">
    <text evidence="6">The sequence shown here is derived from an EMBL/GenBank/DDBJ whole genome shotgun (WGS) entry which is preliminary data.</text>
</comment>
<protein>
    <submittedName>
        <fullName evidence="6">Serine/threonine-protein kinase HipA</fullName>
        <ecNumber evidence="6">2.7.11.1</ecNumber>
    </submittedName>
</protein>
<dbReference type="Proteomes" id="UP000184514">
    <property type="component" value="Unassembled WGS sequence"/>
</dbReference>
<reference evidence="6 7" key="1">
    <citation type="submission" date="2016-10" db="EMBL/GenBank/DDBJ databases">
        <title>Genome sequence of Planktotalea frisia SH6-1.</title>
        <authorList>
            <person name="Poehlein A."/>
            <person name="Bakenhus I."/>
            <person name="Voget S."/>
            <person name="Brinkhoff T."/>
            <person name="Simon M."/>
        </authorList>
    </citation>
    <scope>NUCLEOTIDE SEQUENCE [LARGE SCALE GENOMIC DNA]</scope>
    <source>
        <strain evidence="6 7">SH6-1</strain>
    </source>
</reference>
<evidence type="ECO:0000256" key="1">
    <source>
        <dbReference type="ARBA" id="ARBA00010164"/>
    </source>
</evidence>
<evidence type="ECO:0000313" key="7">
    <source>
        <dbReference type="Proteomes" id="UP000184514"/>
    </source>
</evidence>
<dbReference type="InterPro" id="IPR052028">
    <property type="entry name" value="HipA_Ser/Thr_kinase"/>
</dbReference>
<sequence>MVMMMPNVSVLNVNLYGETIGTLTNVGGDRTLFAFTDAYINDTNRPTLGLSFKDEFGTLTTDFRNYQTRVMPFFSNLLPEGHLRKYLAERAAVNPEREFYLLWALGNDLPGAITITPADGEMWPVDIDEDRIRRNDDHHENALRFSLAGVQLKFSAITDAAGGLTIPATGAGGSWIVKLPSREYDGVPENEFSMMKLAAMMGMNVPAIDLVSLDAIKNVPAGIEQLGKDAFVIERFDRLPGGGRVHIEDFAQIFGVYAERKYKQASMRNIAQVIAAEGSTEDLVEFVRRLTFSMIIGNGDMHLKNWSLIYPDRRHVSLAPAYDFVSTIPYLPEDGTGLNISRSKAFTDFNVDELSHFAVKAAIPKKMVLDTARDTIAAFQETWANEAANLPMSRDVRTAIEGHMTTVPIMDELG</sequence>
<dbReference type="EMBL" id="MLCB01000190">
    <property type="protein sequence ID" value="OJI92261.1"/>
    <property type="molecule type" value="Genomic_DNA"/>
</dbReference>
<dbReference type="STRING" id="696762.PFRI_35080"/>
<evidence type="ECO:0000256" key="2">
    <source>
        <dbReference type="ARBA" id="ARBA00022679"/>
    </source>
</evidence>
<evidence type="ECO:0000313" key="6">
    <source>
        <dbReference type="EMBL" id="OJI92261.1"/>
    </source>
</evidence>
<dbReference type="Pfam" id="PF13657">
    <property type="entry name" value="Couple_hipA"/>
    <property type="match status" value="1"/>
</dbReference>
<accession>A0A1L9NSQ3</accession>
<dbReference type="AlphaFoldDB" id="A0A1L9NSQ3"/>
<dbReference type="InterPro" id="IPR012893">
    <property type="entry name" value="HipA-like_C"/>
</dbReference>
<dbReference type="EC" id="2.7.11.1" evidence="6"/>
<comment type="similarity">
    <text evidence="1">Belongs to the HipA Ser/Thr kinase family.</text>
</comment>
<dbReference type="PANTHER" id="PTHR37419:SF1">
    <property type="entry name" value="SERINE_THREONINE-PROTEIN KINASE TOXIN HIPA"/>
    <property type="match status" value="1"/>
</dbReference>
<keyword evidence="2 6" id="KW-0808">Transferase</keyword>